<evidence type="ECO:0000256" key="3">
    <source>
        <dbReference type="ARBA" id="ARBA00022526"/>
    </source>
</evidence>
<dbReference type="EC" id="1.1.1.49" evidence="7"/>
<sequence length="517" mass="58113">MSPDIDEARHPFLKGLSKHRGAPPTVVVIFGASGDLTARKLVPAIFNLGVDNLLPGEFHLIGFGRKPIADEDFRVMMDEAIAEHSRRPLNKEIWERVRQNMSYHSGGYDEAAAFDSLAEKINQIEKDLGRDMQRMFYVSTPPSVFEPIIENLGSSGMAQAHVHTKLASKVVIEKPFGRDLESARELNKVINGVFEEPQVYRIDHYLGKETVQDLLVQRFSNSIFEPLWNREYIDCVQITVAESLGVGSRGGYYDTSGALRDMIQNHTMQLVALTAMEPPVSLDPESIRDEKVKVIKAIQPLKLDVDGGDVVRARYTNGLVKGEPVKGYAEEQGIPEDSSTETYAAMRLAINNWRWQGVPFYIRSGKRMARRASEIAIQFKRPPGILFSEGDKFNVAANTMVISIQPDEGVTIVMNSKIPGLETRTQPVKMHFRYSTTFGSNTPEAYERLILDAMVGDSTLFIRGDETEASWKLVTPVLEDWEQCGVHGLKEYTAGSWGPLESERLLWERGHQWRRSG</sequence>
<feature type="binding site" evidence="7">
    <location>
        <position position="65"/>
    </location>
    <ligand>
        <name>NADP(+)</name>
        <dbReference type="ChEBI" id="CHEBI:58349"/>
    </ligand>
</feature>
<feature type="binding site" evidence="7">
    <location>
        <position position="204"/>
    </location>
    <ligand>
        <name>substrate</name>
    </ligand>
</feature>
<dbReference type="EMBL" id="JARXIC010000011">
    <property type="protein sequence ID" value="MDQ8194427.1"/>
    <property type="molecule type" value="Genomic_DNA"/>
</dbReference>
<evidence type="ECO:0000259" key="9">
    <source>
        <dbReference type="Pfam" id="PF02781"/>
    </source>
</evidence>
<keyword evidence="3 7" id="KW-0313">Glucose metabolism</keyword>
<evidence type="ECO:0000256" key="1">
    <source>
        <dbReference type="ARBA" id="ARBA00004937"/>
    </source>
</evidence>
<dbReference type="PANTHER" id="PTHR23429">
    <property type="entry name" value="GLUCOSE-6-PHOSPHATE 1-DEHYDROGENASE G6PD"/>
    <property type="match status" value="1"/>
</dbReference>
<feature type="binding site" evidence="7">
    <location>
        <position position="174"/>
    </location>
    <ligand>
        <name>NADP(+)</name>
        <dbReference type="ChEBI" id="CHEBI:58349"/>
    </ligand>
</feature>
<evidence type="ECO:0000256" key="4">
    <source>
        <dbReference type="ARBA" id="ARBA00022857"/>
    </source>
</evidence>
<dbReference type="InterPro" id="IPR022675">
    <property type="entry name" value="G6P_DH_C"/>
</dbReference>
<proteinExistence type="inferred from homology"/>
<reference evidence="10 11" key="1">
    <citation type="submission" date="2023-04" db="EMBL/GenBank/DDBJ databases">
        <title>A novel bacteria isolated from coastal sediment.</title>
        <authorList>
            <person name="Liu X.-J."/>
            <person name="Du Z.-J."/>
        </authorList>
    </citation>
    <scope>NUCLEOTIDE SEQUENCE [LARGE SCALE GENOMIC DNA]</scope>
    <source>
        <strain evidence="10 11">SDUM461004</strain>
    </source>
</reference>
<dbReference type="InterPro" id="IPR036291">
    <property type="entry name" value="NAD(P)-bd_dom_sf"/>
</dbReference>
<dbReference type="Gene3D" id="3.30.360.10">
    <property type="entry name" value="Dihydrodipicolinate Reductase, domain 2"/>
    <property type="match status" value="1"/>
</dbReference>
<name>A0ABU1AHY2_9BACT</name>
<keyword evidence="6 7" id="KW-0119">Carbohydrate metabolism</keyword>
<evidence type="ECO:0000313" key="11">
    <source>
        <dbReference type="Proteomes" id="UP001243717"/>
    </source>
</evidence>
<dbReference type="PANTHER" id="PTHR23429:SF0">
    <property type="entry name" value="GLUCOSE-6-PHOSPHATE 1-DEHYDROGENASE"/>
    <property type="match status" value="1"/>
</dbReference>
<dbReference type="InterPro" id="IPR022674">
    <property type="entry name" value="G6P_DH_NAD-bd"/>
</dbReference>
<dbReference type="Proteomes" id="UP001243717">
    <property type="component" value="Unassembled WGS sequence"/>
</dbReference>
<feature type="binding site" evidence="7">
    <location>
        <position position="366"/>
    </location>
    <ligand>
        <name>substrate</name>
    </ligand>
</feature>
<feature type="binding site" evidence="7">
    <location>
        <position position="261"/>
    </location>
    <ligand>
        <name>substrate</name>
    </ligand>
</feature>
<dbReference type="PROSITE" id="PS00069">
    <property type="entry name" value="G6P_DEHYDROGENASE"/>
    <property type="match status" value="1"/>
</dbReference>
<evidence type="ECO:0000256" key="6">
    <source>
        <dbReference type="ARBA" id="ARBA00023277"/>
    </source>
</evidence>
<keyword evidence="11" id="KW-1185">Reference proteome</keyword>
<dbReference type="InterPro" id="IPR019796">
    <property type="entry name" value="G6P_DH_AS"/>
</dbReference>
<dbReference type="Pfam" id="PF00479">
    <property type="entry name" value="G6PD_N"/>
    <property type="match status" value="1"/>
</dbReference>
<comment type="function">
    <text evidence="7">Catalyzes the oxidation of glucose 6-phosphate to 6-phosphogluconolactone.</text>
</comment>
<feature type="domain" description="Glucose-6-phosphate dehydrogenase C-terminal" evidence="9">
    <location>
        <begin position="216"/>
        <end position="514"/>
    </location>
</feature>
<comment type="similarity">
    <text evidence="2 7">Belongs to the glucose-6-phosphate dehydrogenase family.</text>
</comment>
<dbReference type="SUPFAM" id="SSF55347">
    <property type="entry name" value="Glyceraldehyde-3-phosphate dehydrogenase-like, C-terminal domain"/>
    <property type="match status" value="1"/>
</dbReference>
<comment type="catalytic activity">
    <reaction evidence="7">
        <text>D-glucose 6-phosphate + NADP(+) = 6-phospho-D-glucono-1,5-lactone + NADPH + H(+)</text>
        <dbReference type="Rhea" id="RHEA:15841"/>
        <dbReference type="ChEBI" id="CHEBI:15378"/>
        <dbReference type="ChEBI" id="CHEBI:57783"/>
        <dbReference type="ChEBI" id="CHEBI:57955"/>
        <dbReference type="ChEBI" id="CHEBI:58349"/>
        <dbReference type="ChEBI" id="CHEBI:61548"/>
        <dbReference type="EC" id="1.1.1.49"/>
    </reaction>
</comment>
<organism evidence="10 11">
    <name type="scientific">Thalassobacterium sedimentorum</name>
    <dbReference type="NCBI Taxonomy" id="3041258"/>
    <lineage>
        <taxon>Bacteria</taxon>
        <taxon>Pseudomonadati</taxon>
        <taxon>Verrucomicrobiota</taxon>
        <taxon>Opitutia</taxon>
        <taxon>Puniceicoccales</taxon>
        <taxon>Coraliomargaritaceae</taxon>
        <taxon>Thalassobacterium</taxon>
    </lineage>
</organism>
<feature type="domain" description="Glucose-6-phosphate dehydrogenase NAD-binding" evidence="8">
    <location>
        <begin position="28"/>
        <end position="212"/>
    </location>
</feature>
<feature type="active site" description="Proton acceptor" evidence="7">
    <location>
        <position position="266"/>
    </location>
</feature>
<evidence type="ECO:0000259" key="8">
    <source>
        <dbReference type="Pfam" id="PF00479"/>
    </source>
</evidence>
<evidence type="ECO:0000256" key="2">
    <source>
        <dbReference type="ARBA" id="ARBA00009975"/>
    </source>
</evidence>
<feature type="binding site" evidence="7">
    <location>
        <position position="242"/>
    </location>
    <ligand>
        <name>substrate</name>
    </ligand>
</feature>
<dbReference type="PRINTS" id="PR00079">
    <property type="entry name" value="G6PDHDRGNASE"/>
</dbReference>
<feature type="binding site" evidence="7">
    <location>
        <position position="208"/>
    </location>
    <ligand>
        <name>substrate</name>
    </ligand>
</feature>
<comment type="caution">
    <text evidence="7">Lacks conserved residue(s) required for the propagation of feature annotation.</text>
</comment>
<dbReference type="RefSeq" id="WP_308984902.1">
    <property type="nucleotide sequence ID" value="NZ_JARXIC010000011.1"/>
</dbReference>
<comment type="caution">
    <text evidence="10">The sequence shown here is derived from an EMBL/GenBank/DDBJ whole genome shotgun (WGS) entry which is preliminary data.</text>
</comment>
<comment type="pathway">
    <text evidence="1 7">Carbohydrate degradation; pentose phosphate pathway; D-ribulose 5-phosphate from D-glucose 6-phosphate (oxidative stage): step 1/3.</text>
</comment>
<dbReference type="PIRSF" id="PIRSF000110">
    <property type="entry name" value="G6PD"/>
    <property type="match status" value="1"/>
</dbReference>
<dbReference type="Pfam" id="PF02781">
    <property type="entry name" value="G6PD_C"/>
    <property type="match status" value="1"/>
</dbReference>
<dbReference type="Gene3D" id="3.40.50.720">
    <property type="entry name" value="NAD(P)-binding Rossmann-like Domain"/>
    <property type="match status" value="1"/>
</dbReference>
<evidence type="ECO:0000256" key="7">
    <source>
        <dbReference type="HAMAP-Rule" id="MF_00966"/>
    </source>
</evidence>
<protein>
    <recommendedName>
        <fullName evidence="7">Glucose-6-phosphate 1-dehydrogenase</fullName>
        <shortName evidence="7">G6PD</shortName>
        <ecNumber evidence="7">1.1.1.49</ecNumber>
    </recommendedName>
</protein>
<dbReference type="HAMAP" id="MF_00966">
    <property type="entry name" value="G6PD"/>
    <property type="match status" value="1"/>
</dbReference>
<keyword evidence="4 7" id="KW-0521">NADP</keyword>
<keyword evidence="5 7" id="KW-0560">Oxidoreductase</keyword>
<gene>
    <name evidence="7 10" type="primary">zwf</name>
    <name evidence="10" type="ORF">QEH59_08315</name>
</gene>
<accession>A0ABU1AHY2</accession>
<dbReference type="InterPro" id="IPR001282">
    <property type="entry name" value="G6P_DH"/>
</dbReference>
<evidence type="ECO:0000256" key="5">
    <source>
        <dbReference type="ARBA" id="ARBA00023002"/>
    </source>
</evidence>
<dbReference type="NCBIfam" id="TIGR00871">
    <property type="entry name" value="zwf"/>
    <property type="match status" value="1"/>
</dbReference>
<dbReference type="SUPFAM" id="SSF51735">
    <property type="entry name" value="NAD(P)-binding Rossmann-fold domains"/>
    <property type="match status" value="1"/>
</dbReference>
<evidence type="ECO:0000313" key="10">
    <source>
        <dbReference type="EMBL" id="MDQ8194427.1"/>
    </source>
</evidence>